<gene>
    <name evidence="2" type="ORF">Fuma_06007</name>
</gene>
<feature type="region of interest" description="Disordered" evidence="1">
    <location>
        <begin position="1"/>
        <end position="34"/>
    </location>
</feature>
<dbReference type="EMBL" id="CP017641">
    <property type="protein sequence ID" value="APZ96339.1"/>
    <property type="molecule type" value="Genomic_DNA"/>
</dbReference>
<feature type="compositionally biased region" description="Polar residues" evidence="1">
    <location>
        <begin position="1"/>
        <end position="11"/>
    </location>
</feature>
<feature type="compositionally biased region" description="Basic and acidic residues" evidence="1">
    <location>
        <begin position="12"/>
        <end position="34"/>
    </location>
</feature>
<dbReference type="Proteomes" id="UP000187735">
    <property type="component" value="Chromosome"/>
</dbReference>
<evidence type="ECO:0000313" key="2">
    <source>
        <dbReference type="EMBL" id="APZ96339.1"/>
    </source>
</evidence>
<proteinExistence type="predicted"/>
<accession>A0A1P8WQL7</accession>
<reference evidence="2 3" key="1">
    <citation type="journal article" date="2016" name="Front. Microbiol.">
        <title>Fuerstia marisgermanicae gen. nov., sp. nov., an Unusual Member of the Phylum Planctomycetes from the German Wadden Sea.</title>
        <authorList>
            <person name="Kohn T."/>
            <person name="Heuer A."/>
            <person name="Jogler M."/>
            <person name="Vollmers J."/>
            <person name="Boedeker C."/>
            <person name="Bunk B."/>
            <person name="Rast P."/>
            <person name="Borchert D."/>
            <person name="Glockner I."/>
            <person name="Freese H.M."/>
            <person name="Klenk H.P."/>
            <person name="Overmann J."/>
            <person name="Kaster A.K."/>
            <person name="Rohde M."/>
            <person name="Wiegand S."/>
            <person name="Jogler C."/>
        </authorList>
    </citation>
    <scope>NUCLEOTIDE SEQUENCE [LARGE SCALE GENOMIC DNA]</scope>
    <source>
        <strain evidence="2 3">NH11</strain>
    </source>
</reference>
<organism evidence="2 3">
    <name type="scientific">Fuerstiella marisgermanici</name>
    <dbReference type="NCBI Taxonomy" id="1891926"/>
    <lineage>
        <taxon>Bacteria</taxon>
        <taxon>Pseudomonadati</taxon>
        <taxon>Planctomycetota</taxon>
        <taxon>Planctomycetia</taxon>
        <taxon>Planctomycetales</taxon>
        <taxon>Planctomycetaceae</taxon>
        <taxon>Fuerstiella</taxon>
    </lineage>
</organism>
<evidence type="ECO:0000256" key="1">
    <source>
        <dbReference type="SAM" id="MobiDB-lite"/>
    </source>
</evidence>
<evidence type="ECO:0000313" key="3">
    <source>
        <dbReference type="Proteomes" id="UP000187735"/>
    </source>
</evidence>
<dbReference type="AlphaFoldDB" id="A0A1P8WQL7"/>
<protein>
    <submittedName>
        <fullName evidence="2">Uncharacterized protein</fullName>
    </submittedName>
</protein>
<dbReference type="KEGG" id="fmr:Fuma_06007"/>
<sequence length="95" mass="10657">MFWTSVPSTYSERTDLKRLGKPHESVDESVHDDKSRAQTFLHGQSAAHGSNDNPLRLIMLQIFPPRVTGERHEINVYVRIVNAPPNHTGQPEGVG</sequence>
<name>A0A1P8WQL7_9PLAN</name>
<keyword evidence="3" id="KW-1185">Reference proteome</keyword>